<keyword evidence="2" id="KW-1185">Reference proteome</keyword>
<evidence type="ECO:0000313" key="1">
    <source>
        <dbReference type="EMBL" id="GAO97378.1"/>
    </source>
</evidence>
<name>A0A0K8MB10_9PROT</name>
<accession>A0A0K8MB10</accession>
<dbReference type="EMBL" id="BBVC01000001">
    <property type="protein sequence ID" value="GAO97378.1"/>
    <property type="molecule type" value="Genomic_DNA"/>
</dbReference>
<organism evidence="1 2">
    <name type="scientific">Caedimonas varicaedens</name>
    <dbReference type="NCBI Taxonomy" id="1629334"/>
    <lineage>
        <taxon>Bacteria</taxon>
        <taxon>Pseudomonadati</taxon>
        <taxon>Pseudomonadota</taxon>
        <taxon>Alphaproteobacteria</taxon>
        <taxon>Holosporales</taxon>
        <taxon>Caedimonadaceae</taxon>
        <taxon>Caedimonas</taxon>
    </lineage>
</organism>
<protein>
    <submittedName>
        <fullName evidence="1">Uncharacterized protein</fullName>
    </submittedName>
</protein>
<dbReference type="AlphaFoldDB" id="A0A0K8MB10"/>
<comment type="caution">
    <text evidence="1">The sequence shown here is derived from an EMBL/GenBank/DDBJ whole genome shotgun (WGS) entry which is preliminary data.</text>
</comment>
<sequence length="150" mass="17346">MLIEKEHDLPNGLLILPTFNNHPGTMRADTGHSLKDIRCILDDVKDFNTKRLHQLLAIHGANAFNQAGTEIFLNPFFRSWGAGFQKRSFELQTIVFVIEPLSRDLNEFSRRNGIGMTHYCHQIFLSLCLNSQHTIPRIRIMIRDFFHKTG</sequence>
<reference evidence="1 2" key="1">
    <citation type="submission" date="2015-03" db="EMBL/GenBank/DDBJ databases">
        <title>Caedibacter varicaedens, whole genome shotgun sequence.</title>
        <authorList>
            <person name="Suzuki H."/>
            <person name="Dapper A.L."/>
            <person name="Gibson A.K."/>
            <person name="Jackson C."/>
            <person name="Lee H."/>
            <person name="Pejaver V.R."/>
            <person name="Doak T."/>
            <person name="Lynch M."/>
        </authorList>
    </citation>
    <scope>NUCLEOTIDE SEQUENCE [LARGE SCALE GENOMIC DNA]</scope>
</reference>
<proteinExistence type="predicted"/>
<evidence type="ECO:0000313" key="2">
    <source>
        <dbReference type="Proteomes" id="UP000036771"/>
    </source>
</evidence>
<gene>
    <name evidence="1" type="ORF">Cva_00009</name>
</gene>
<dbReference type="Proteomes" id="UP000036771">
    <property type="component" value="Unassembled WGS sequence"/>
</dbReference>